<dbReference type="Proteomes" id="UP000192042">
    <property type="component" value="Chromosome I"/>
</dbReference>
<evidence type="ECO:0000313" key="1">
    <source>
        <dbReference type="EMBL" id="SLM47024.1"/>
    </source>
</evidence>
<protein>
    <submittedName>
        <fullName evidence="1">Uncharacterized protein</fullName>
    </submittedName>
</protein>
<organism evidence="1 2">
    <name type="scientific">Nitrospira japonica</name>
    <dbReference type="NCBI Taxonomy" id="1325564"/>
    <lineage>
        <taxon>Bacteria</taxon>
        <taxon>Pseudomonadati</taxon>
        <taxon>Nitrospirota</taxon>
        <taxon>Nitrospiria</taxon>
        <taxon>Nitrospirales</taxon>
        <taxon>Nitrospiraceae</taxon>
        <taxon>Nitrospira</taxon>
    </lineage>
</organism>
<dbReference type="EMBL" id="LT828648">
    <property type="protein sequence ID" value="SLM47024.1"/>
    <property type="molecule type" value="Genomic_DNA"/>
</dbReference>
<dbReference type="RefSeq" id="WP_155969858.1">
    <property type="nucleotide sequence ID" value="NZ_LT828648.1"/>
</dbReference>
<gene>
    <name evidence="1" type="ORF">NSJP_0852</name>
</gene>
<dbReference type="KEGG" id="nja:NSJP_0852"/>
<keyword evidence="2" id="KW-1185">Reference proteome</keyword>
<evidence type="ECO:0000313" key="2">
    <source>
        <dbReference type="Proteomes" id="UP000192042"/>
    </source>
</evidence>
<sequence>MVLMIGLVTMTTLIWVLAHSLAGESEAEKRRLSLESRYTIPTTPAETRGRLPLAA</sequence>
<proteinExistence type="predicted"/>
<name>A0A1W1I209_9BACT</name>
<reference evidence="1 2" key="1">
    <citation type="submission" date="2017-03" db="EMBL/GenBank/DDBJ databases">
        <authorList>
            <person name="Afonso C.L."/>
            <person name="Miller P.J."/>
            <person name="Scott M.A."/>
            <person name="Spackman E."/>
            <person name="Goraichik I."/>
            <person name="Dimitrov K.M."/>
            <person name="Suarez D.L."/>
            <person name="Swayne D.E."/>
        </authorList>
    </citation>
    <scope>NUCLEOTIDE SEQUENCE [LARGE SCALE GENOMIC DNA]</scope>
    <source>
        <strain evidence="1">Genome sequencing of Nitrospira japonica strain NJ11</strain>
    </source>
</reference>
<accession>A0A1W1I209</accession>
<dbReference type="AlphaFoldDB" id="A0A1W1I209"/>